<feature type="region of interest" description="Disordered" evidence="1">
    <location>
        <begin position="409"/>
        <end position="455"/>
    </location>
</feature>
<dbReference type="EMBL" id="ATAM02000002">
    <property type="protein sequence ID" value="KAL0254011.1"/>
    <property type="molecule type" value="Genomic_DNA"/>
</dbReference>
<feature type="compositionally biased region" description="Basic and acidic residues" evidence="1">
    <location>
        <begin position="100"/>
        <end position="118"/>
    </location>
</feature>
<feature type="compositionally biased region" description="Basic and acidic residues" evidence="1">
    <location>
        <begin position="409"/>
        <end position="443"/>
    </location>
</feature>
<dbReference type="GeneID" id="91988248"/>
<gene>
    <name evidence="2" type="ORF">I308_101390</name>
</gene>
<dbReference type="RefSeq" id="XP_066616232.1">
    <property type="nucleotide sequence ID" value="XM_066755946.1"/>
</dbReference>
<reference evidence="3" key="1">
    <citation type="submission" date="2015-01" db="EMBL/GenBank/DDBJ databases">
        <title>The Genome Sequence of Cryptococcus gattii MMRL2647.</title>
        <authorList>
            <consortium name="The Broad Institute Genomics Platform"/>
            <person name="Cuomo C."/>
            <person name="Litvintseva A."/>
            <person name="Chen Y."/>
            <person name="Heitman J."/>
            <person name="Sun S."/>
            <person name="Springer D."/>
            <person name="Dromer F."/>
            <person name="Young S."/>
            <person name="Zeng Q."/>
            <person name="Gargeya S."/>
            <person name="Abouelleil A."/>
            <person name="Alvarado L."/>
            <person name="Chapman S.B."/>
            <person name="Gainer-Dewar J."/>
            <person name="Goldberg J."/>
            <person name="Griggs A."/>
            <person name="Gujja S."/>
            <person name="Hansen M."/>
            <person name="Howarth C."/>
            <person name="Imamovic A."/>
            <person name="Larimer J."/>
            <person name="Murphy C."/>
            <person name="Naylor J."/>
            <person name="Pearson M."/>
            <person name="Priest M."/>
            <person name="Roberts A."/>
            <person name="Saif S."/>
            <person name="Shea T."/>
            <person name="Sykes S."/>
            <person name="Wortman J."/>
            <person name="Nusbaum C."/>
            <person name="Birren B."/>
        </authorList>
    </citation>
    <scope>NUCLEOTIDE SEQUENCE [LARGE SCALE GENOMIC DNA]</scope>
    <source>
        <strain evidence="3">IND107</strain>
    </source>
</reference>
<protein>
    <submittedName>
        <fullName evidence="2">Uncharacterized protein</fullName>
    </submittedName>
</protein>
<feature type="compositionally biased region" description="Polar residues" evidence="1">
    <location>
        <begin position="309"/>
        <end position="320"/>
    </location>
</feature>
<dbReference type="Proteomes" id="UP000054399">
    <property type="component" value="Unassembled WGS sequence"/>
</dbReference>
<feature type="region of interest" description="Disordered" evidence="1">
    <location>
        <begin position="527"/>
        <end position="548"/>
    </location>
</feature>
<evidence type="ECO:0000313" key="2">
    <source>
        <dbReference type="EMBL" id="KAL0254011.1"/>
    </source>
</evidence>
<keyword evidence="3" id="KW-1185">Reference proteome</keyword>
<comment type="caution">
    <text evidence="2">The sequence shown here is derived from an EMBL/GenBank/DDBJ whole genome shotgun (WGS) entry which is preliminary data.</text>
</comment>
<evidence type="ECO:0000313" key="3">
    <source>
        <dbReference type="Proteomes" id="UP000054399"/>
    </source>
</evidence>
<sequence>MSLHRYFARPPLALAIHPAPPSRPKVTNKDRDDKAKVNLQAKADEGQQDQKAPGGKGARCTPAKCDATPEKNNEVVPTPVSPGSNLPEPPTPALGAIISDSHKEADAKQSQPERKDGDQIGINDNTSKLTPGQIPEVLAEGKDNGAAHMHKAPDSEPEPLVLLSPAPNRPLRARLDLSPSVVYPPVNTDPRGAYHKYAKAVGGEVVYVDVTKDGWMTQQWKERNEREAMKRLTGEWERELQKEVEKERKRAIKKTVPKTSEGLLLDLWNELVEANNHELSANEFWDRYDWSHSGARKHLRSDVKRPETSPGQDSKTSSHARTIAQKPEIEWTREGVEDILSTVGIQCAYNTERPPSRHWSEPAAAFLLFTHGFFLLRLDFAITWKPEDQIKKGFQGLITNSNDRVFGEMVKDQQAEDRKRKEKEYKERKEEERKGKEKEEMQKQQKTGADETPVVPDAASNAKVLVGEPVVPTCVAEPTPDKAIIATPDITVSDVNCKNKKSQAKQQVVHYDIKHDVEAELVPRPKAADCTRNKPSEVEKKKPKEGDAKALERAIEPNDAGGFDGANMATRALELAPGDDVLATKPNNTKSSAKDNKSLVKKDRGPLFWTWTEKCEKWRWRNYDAGVHIIGPGGWEERDWQVFADGKKVEDWDIQQENIEKQEIDVHDWSL</sequence>
<proteinExistence type="predicted"/>
<organism evidence="2 3">
    <name type="scientific">Cryptococcus tetragattii IND107</name>
    <dbReference type="NCBI Taxonomy" id="1296105"/>
    <lineage>
        <taxon>Eukaryota</taxon>
        <taxon>Fungi</taxon>
        <taxon>Dikarya</taxon>
        <taxon>Basidiomycota</taxon>
        <taxon>Agaricomycotina</taxon>
        <taxon>Tremellomycetes</taxon>
        <taxon>Tremellales</taxon>
        <taxon>Cryptococcaceae</taxon>
        <taxon>Cryptococcus</taxon>
        <taxon>Cryptococcus gattii species complex</taxon>
    </lineage>
</organism>
<name>A0ABR3C0U4_9TREE</name>
<evidence type="ECO:0000256" key="1">
    <source>
        <dbReference type="SAM" id="MobiDB-lite"/>
    </source>
</evidence>
<reference evidence="2 3" key="2">
    <citation type="submission" date="2024-01" db="EMBL/GenBank/DDBJ databases">
        <title>Comparative genomics of Cryptococcus and Kwoniella reveals pathogenesis evolution and contrasting modes of karyotype evolution via chromosome fusion or intercentromeric recombination.</title>
        <authorList>
            <person name="Coelho M.A."/>
            <person name="David-Palma M."/>
            <person name="Shea T."/>
            <person name="Bowers K."/>
            <person name="Mcginley-Smith S."/>
            <person name="Mohammad A.W."/>
            <person name="Gnirke A."/>
            <person name="Yurkov A.M."/>
            <person name="Nowrousian M."/>
            <person name="Sun S."/>
            <person name="Cuomo C.A."/>
            <person name="Heitman J."/>
        </authorList>
    </citation>
    <scope>NUCLEOTIDE SEQUENCE [LARGE SCALE GENOMIC DNA]</scope>
    <source>
        <strain evidence="2 3">IND107</strain>
    </source>
</reference>
<feature type="compositionally biased region" description="Low complexity" evidence="1">
    <location>
        <begin position="8"/>
        <end position="17"/>
    </location>
</feature>
<feature type="region of interest" description="Disordered" evidence="1">
    <location>
        <begin position="1"/>
        <end position="166"/>
    </location>
</feature>
<accession>A0ABR3C0U4</accession>
<feature type="region of interest" description="Disordered" evidence="1">
    <location>
        <begin position="299"/>
        <end position="326"/>
    </location>
</feature>
<feature type="compositionally biased region" description="Basic and acidic residues" evidence="1">
    <location>
        <begin position="27"/>
        <end position="36"/>
    </location>
</feature>